<dbReference type="InterPro" id="IPR035979">
    <property type="entry name" value="RBD_domain_sf"/>
</dbReference>
<feature type="compositionally biased region" description="Basic and acidic residues" evidence="1">
    <location>
        <begin position="77"/>
        <end position="86"/>
    </location>
</feature>
<accession>A0ABN9S553</accession>
<dbReference type="SUPFAM" id="SSF54928">
    <property type="entry name" value="RNA-binding domain, RBD"/>
    <property type="match status" value="1"/>
</dbReference>
<feature type="compositionally biased region" description="Gly residues" evidence="1">
    <location>
        <begin position="42"/>
        <end position="51"/>
    </location>
</feature>
<evidence type="ECO:0000256" key="1">
    <source>
        <dbReference type="SAM" id="MobiDB-lite"/>
    </source>
</evidence>
<name>A0ABN9S553_9DINO</name>
<reference evidence="2" key="1">
    <citation type="submission" date="2023-10" db="EMBL/GenBank/DDBJ databases">
        <authorList>
            <person name="Chen Y."/>
            <person name="Shah S."/>
            <person name="Dougan E. K."/>
            <person name="Thang M."/>
            <person name="Chan C."/>
        </authorList>
    </citation>
    <scope>NUCLEOTIDE SEQUENCE [LARGE SCALE GENOMIC DNA]</scope>
</reference>
<comment type="caution">
    <text evidence="2">The sequence shown here is derived from an EMBL/GenBank/DDBJ whole genome shotgun (WGS) entry which is preliminary data.</text>
</comment>
<feature type="region of interest" description="Disordered" evidence="1">
    <location>
        <begin position="1"/>
        <end position="109"/>
    </location>
</feature>
<keyword evidence="3" id="KW-1185">Reference proteome</keyword>
<proteinExistence type="predicted"/>
<evidence type="ECO:0000313" key="3">
    <source>
        <dbReference type="Proteomes" id="UP001189429"/>
    </source>
</evidence>
<gene>
    <name evidence="2" type="ORF">PCOR1329_LOCUS26595</name>
</gene>
<protein>
    <recommendedName>
        <fullName evidence="4">Mei2-like C-terminal RNA recognition motif domain-containing protein</fullName>
    </recommendedName>
</protein>
<evidence type="ECO:0000313" key="2">
    <source>
        <dbReference type="EMBL" id="CAK0826935.1"/>
    </source>
</evidence>
<sequence>MSKEATTASRAALTRPRGPHGAPKSSEKLGAPWARGTCSNPRGGGGDGNPAGGRREGVGGPGGHGAAGREAARAASRGRDLPEAERAAPGAGPERAGETSHAPMNPTGSADFFYMPRDFISGKSRGQAFANFVSEEAASKFQRAWHGRLTCAGLPVGAPGVDISVATVQGLAANLARAENPRMRRVRNPEYRPFVLDGADHAVCRR</sequence>
<evidence type="ECO:0008006" key="4">
    <source>
        <dbReference type="Google" id="ProtNLM"/>
    </source>
</evidence>
<dbReference type="Proteomes" id="UP001189429">
    <property type="component" value="Unassembled WGS sequence"/>
</dbReference>
<dbReference type="EMBL" id="CAUYUJ010009487">
    <property type="protein sequence ID" value="CAK0826935.1"/>
    <property type="molecule type" value="Genomic_DNA"/>
</dbReference>
<organism evidence="2 3">
    <name type="scientific">Prorocentrum cordatum</name>
    <dbReference type="NCBI Taxonomy" id="2364126"/>
    <lineage>
        <taxon>Eukaryota</taxon>
        <taxon>Sar</taxon>
        <taxon>Alveolata</taxon>
        <taxon>Dinophyceae</taxon>
        <taxon>Prorocentrales</taxon>
        <taxon>Prorocentraceae</taxon>
        <taxon>Prorocentrum</taxon>
    </lineage>
</organism>